<accession>A0AAP2RDB7</accession>
<dbReference type="Gene3D" id="3.40.830.10">
    <property type="entry name" value="LigB-like"/>
    <property type="match status" value="1"/>
</dbReference>
<evidence type="ECO:0000313" key="4">
    <source>
        <dbReference type="Proteomes" id="UP001320159"/>
    </source>
</evidence>
<protein>
    <recommendedName>
        <fullName evidence="2">MEMO1 family protein CUJ83_02610</fullName>
    </recommendedName>
</protein>
<dbReference type="CDD" id="cd07361">
    <property type="entry name" value="MEMO_like"/>
    <property type="match status" value="1"/>
</dbReference>
<keyword evidence="4" id="KW-1185">Reference proteome</keyword>
<comment type="similarity">
    <text evidence="1 2">Belongs to the MEMO1 family.</text>
</comment>
<evidence type="ECO:0000256" key="1">
    <source>
        <dbReference type="ARBA" id="ARBA00006315"/>
    </source>
</evidence>
<dbReference type="NCBIfam" id="NF001987">
    <property type="entry name" value="PRK00782.1"/>
    <property type="match status" value="1"/>
</dbReference>
<reference evidence="3 4" key="1">
    <citation type="submission" date="2017-11" db="EMBL/GenBank/DDBJ databases">
        <title>Isolation and Characterization of Family Methanocellaceae Species from Potential Methane Hydrate Area Offshore Southwestern Taiwan.</title>
        <authorList>
            <person name="Zhang W.-L."/>
            <person name="Chen W.-C."/>
            <person name="Lai M.-C."/>
            <person name="Chen S.-C."/>
        </authorList>
    </citation>
    <scope>NUCLEOTIDE SEQUENCE [LARGE SCALE GENOMIC DNA]</scope>
    <source>
        <strain evidence="3 4">CWC-04</strain>
    </source>
</reference>
<sequence length="265" mass="29531">MIMRRPAVAGQFYPGNENDLRELIKKLAPEHTPSKIPALGVVAPHAGYIYSGRVAAEVYASIEEAPTFVILGPNHYMYGSAVALSTQEWMTPLGNVQVDEDFIDCLPIGIIDKDELAHRSEHSIEVQIPFLQYFFKDFKIVPIALGLQDYDTIKELAGELVKAIEKYDERVVIIASSDFTHYEDVDVAHRKDRALIKTIEQLDVPAFYDELYRINASTCGYGPIGAMMMACRERGAKYGKLLRYATSGDVTGDRQVVGYAGIAVY</sequence>
<dbReference type="PANTHER" id="PTHR11060">
    <property type="entry name" value="PROTEIN MEMO1"/>
    <property type="match status" value="1"/>
</dbReference>
<dbReference type="Pfam" id="PF01875">
    <property type="entry name" value="Memo"/>
    <property type="match status" value="1"/>
</dbReference>
<evidence type="ECO:0000313" key="3">
    <source>
        <dbReference type="EMBL" id="MCD1293890.1"/>
    </source>
</evidence>
<comment type="caution">
    <text evidence="3">The sequence shown here is derived from an EMBL/GenBank/DDBJ whole genome shotgun (WGS) entry which is preliminary data.</text>
</comment>
<dbReference type="Proteomes" id="UP001320159">
    <property type="component" value="Unassembled WGS sequence"/>
</dbReference>
<proteinExistence type="inferred from homology"/>
<dbReference type="AlphaFoldDB" id="A0AAP2RDB7"/>
<name>A0AAP2RDB7_9EURY</name>
<evidence type="ECO:0000256" key="2">
    <source>
        <dbReference type="HAMAP-Rule" id="MF_00055"/>
    </source>
</evidence>
<dbReference type="NCBIfam" id="TIGR04336">
    <property type="entry name" value="AmmeMemoSam_B"/>
    <property type="match status" value="1"/>
</dbReference>
<dbReference type="InterPro" id="IPR002737">
    <property type="entry name" value="MEMO1_fam"/>
</dbReference>
<organism evidence="3 4">
    <name type="scientific">Methanooceanicella nereidis</name>
    <dbReference type="NCBI Taxonomy" id="2052831"/>
    <lineage>
        <taxon>Archaea</taxon>
        <taxon>Methanobacteriati</taxon>
        <taxon>Methanobacteriota</taxon>
        <taxon>Stenosarchaea group</taxon>
        <taxon>Methanomicrobia</taxon>
        <taxon>Methanocellales</taxon>
        <taxon>Methanocellaceae</taxon>
        <taxon>Methanooceanicella</taxon>
    </lineage>
</organism>
<dbReference type="EMBL" id="PGCK01000002">
    <property type="protein sequence ID" value="MCD1293890.1"/>
    <property type="molecule type" value="Genomic_DNA"/>
</dbReference>
<gene>
    <name evidence="3" type="ORF">CUJ83_02610</name>
</gene>
<dbReference type="HAMAP" id="MF_00055">
    <property type="entry name" value="MEMO1"/>
    <property type="match status" value="1"/>
</dbReference>
<dbReference type="PANTHER" id="PTHR11060:SF0">
    <property type="entry name" value="PROTEIN MEMO1"/>
    <property type="match status" value="1"/>
</dbReference>